<evidence type="ECO:0000313" key="1">
    <source>
        <dbReference type="EMBL" id="MEB5475547.1"/>
    </source>
</evidence>
<keyword evidence="2" id="KW-1185">Reference proteome</keyword>
<proteinExistence type="predicted"/>
<name>A0ABU6DPI4_9GAMM</name>
<comment type="caution">
    <text evidence="1">The sequence shown here is derived from an EMBL/GenBank/DDBJ whole genome shotgun (WGS) entry which is preliminary data.</text>
</comment>
<evidence type="ECO:0000313" key="2">
    <source>
        <dbReference type="Proteomes" id="UP001339883"/>
    </source>
</evidence>
<accession>A0ABU6DPI4</accession>
<organism evidence="1 2">
    <name type="scientific">Acinetobacter pollinis</name>
    <dbReference type="NCBI Taxonomy" id="2605270"/>
    <lineage>
        <taxon>Bacteria</taxon>
        <taxon>Pseudomonadati</taxon>
        <taxon>Pseudomonadota</taxon>
        <taxon>Gammaproteobacteria</taxon>
        <taxon>Moraxellales</taxon>
        <taxon>Moraxellaceae</taxon>
        <taxon>Acinetobacter</taxon>
    </lineage>
</organism>
<dbReference type="EMBL" id="VTDN01000001">
    <property type="protein sequence ID" value="MEB5475547.1"/>
    <property type="molecule type" value="Genomic_DNA"/>
</dbReference>
<dbReference type="RefSeq" id="WP_325774208.1">
    <property type="nucleotide sequence ID" value="NZ_VTDN01000001.1"/>
</dbReference>
<dbReference type="Proteomes" id="UP001339883">
    <property type="component" value="Unassembled WGS sequence"/>
</dbReference>
<gene>
    <name evidence="1" type="ORF">I2F25_00520</name>
</gene>
<protein>
    <recommendedName>
        <fullName evidence="3">DUF1289 domain-containing protein</fullName>
    </recommendedName>
</protein>
<reference evidence="1 2" key="1">
    <citation type="submission" date="2019-08" db="EMBL/GenBank/DDBJ databases">
        <title>Five species of Acinetobacter isolated from floral nectar and animal pollinators.</title>
        <authorList>
            <person name="Hendry T.A."/>
        </authorList>
    </citation>
    <scope>NUCLEOTIDE SEQUENCE [LARGE SCALE GENOMIC DNA]</scope>
    <source>
        <strain evidence="1 2">MD18.27</strain>
    </source>
</reference>
<evidence type="ECO:0008006" key="3">
    <source>
        <dbReference type="Google" id="ProtNLM"/>
    </source>
</evidence>
<sequence length="54" mass="6481">MKKYLTLPTALMPQKQPLKKEAKDCHHLLSSEDGRCKECGMVIDYWKHRNFYRI</sequence>